<feature type="compositionally biased region" description="Polar residues" evidence="1">
    <location>
        <begin position="1"/>
        <end position="16"/>
    </location>
</feature>
<reference evidence="2 3" key="1">
    <citation type="submission" date="2023-04" db="EMBL/GenBank/DDBJ databases">
        <title>Genome of Basidiobolus ranarum AG-B5.</title>
        <authorList>
            <person name="Stajich J.E."/>
            <person name="Carter-House D."/>
            <person name="Gryganskyi A."/>
        </authorList>
    </citation>
    <scope>NUCLEOTIDE SEQUENCE [LARGE SCALE GENOMIC DNA]</scope>
    <source>
        <strain evidence="2 3">AG-B5</strain>
    </source>
</reference>
<accession>A0ABR2WTB3</accession>
<organism evidence="2 3">
    <name type="scientific">Basidiobolus ranarum</name>
    <dbReference type="NCBI Taxonomy" id="34480"/>
    <lineage>
        <taxon>Eukaryota</taxon>
        <taxon>Fungi</taxon>
        <taxon>Fungi incertae sedis</taxon>
        <taxon>Zoopagomycota</taxon>
        <taxon>Entomophthoromycotina</taxon>
        <taxon>Basidiobolomycetes</taxon>
        <taxon>Basidiobolales</taxon>
        <taxon>Basidiobolaceae</taxon>
        <taxon>Basidiobolus</taxon>
    </lineage>
</organism>
<keyword evidence="3" id="KW-1185">Reference proteome</keyword>
<dbReference type="InterPro" id="IPR029005">
    <property type="entry name" value="LIM-bd/SEUSS"/>
</dbReference>
<evidence type="ECO:0000313" key="3">
    <source>
        <dbReference type="Proteomes" id="UP001479436"/>
    </source>
</evidence>
<evidence type="ECO:0000313" key="2">
    <source>
        <dbReference type="EMBL" id="KAK9764714.1"/>
    </source>
</evidence>
<feature type="region of interest" description="Disordered" evidence="1">
    <location>
        <begin position="1"/>
        <end position="80"/>
    </location>
</feature>
<name>A0ABR2WTB3_9FUNG</name>
<dbReference type="PANTHER" id="PTHR10378">
    <property type="entry name" value="LIM DOMAIN-BINDING PROTEIN"/>
    <property type="match status" value="1"/>
</dbReference>
<evidence type="ECO:0000256" key="1">
    <source>
        <dbReference type="SAM" id="MobiDB-lite"/>
    </source>
</evidence>
<dbReference type="Proteomes" id="UP001479436">
    <property type="component" value="Unassembled WGS sequence"/>
</dbReference>
<dbReference type="EMBL" id="JASJQH010000380">
    <property type="protein sequence ID" value="KAK9764714.1"/>
    <property type="molecule type" value="Genomic_DNA"/>
</dbReference>
<feature type="compositionally biased region" description="Low complexity" evidence="1">
    <location>
        <begin position="62"/>
        <end position="73"/>
    </location>
</feature>
<proteinExistence type="predicted"/>
<sequence length="458" mass="50121">MQQQKQSSHMFVNNPASMRPESFISPKHTVTNGRPLDNTGIPQPSDNAGPLPISGSNLPEVSDTGSTSSRASSVPANLPMGPPASQITNLIAGPTGAAVYKLIQYGEFLAPRPESDKLDIEQWRKFIQNFYVETGSMKYTIRNIQFKDTRSFELSASLLPRYYVVNFESGVTGINLLMKNPREFVLPTGSHVVECSRTSFIYHFNSGIQITANGILKGTFTPQLKIEQLEFHTSQHNELIPRSLLPNPLLYTHNQDSKGGSTNEAVLDLPETPVNEYGVPPKAMRCLEISEVICHMRELISFSLQSNSGPIQSLQHYAETARYIRQGSTPIQSPVPSHAILKQMMEGIPGVPFPSPSSIYKQPALQSSHNINSGASDIRYELSPSPSLTSPRVTHVPSPVLGKHKATFAADRDSHKKKRANSQQGSPKAKKAKPPTGARNRRGSSMSATPMGPGDKDN</sequence>
<protein>
    <submittedName>
        <fullName evidence="2">Uncharacterized protein</fullName>
    </submittedName>
</protein>
<dbReference type="Pfam" id="PF01803">
    <property type="entry name" value="LIM_bind"/>
    <property type="match status" value="1"/>
</dbReference>
<comment type="caution">
    <text evidence="2">The sequence shown here is derived from an EMBL/GenBank/DDBJ whole genome shotgun (WGS) entry which is preliminary data.</text>
</comment>
<feature type="region of interest" description="Disordered" evidence="1">
    <location>
        <begin position="376"/>
        <end position="458"/>
    </location>
</feature>
<gene>
    <name evidence="2" type="ORF">K7432_007583</name>
</gene>